<dbReference type="Proteomes" id="UP000308600">
    <property type="component" value="Unassembled WGS sequence"/>
</dbReference>
<evidence type="ECO:0000313" key="2">
    <source>
        <dbReference type="Proteomes" id="UP000308600"/>
    </source>
</evidence>
<evidence type="ECO:0000313" key="1">
    <source>
        <dbReference type="EMBL" id="TFK59807.1"/>
    </source>
</evidence>
<sequence>MPGFTWWRPILYKDVFESAKAVVIYMRKRKVNIKCQEYSNQARRVGADNYVARSRAEYGINSAMGPLL</sequence>
<name>A0ACD3A273_9AGAR</name>
<gene>
    <name evidence="1" type="ORF">BDN72DRAFT_905526</name>
</gene>
<protein>
    <submittedName>
        <fullName evidence="1">Uncharacterized protein</fullName>
    </submittedName>
</protein>
<organism evidence="1 2">
    <name type="scientific">Pluteus cervinus</name>
    <dbReference type="NCBI Taxonomy" id="181527"/>
    <lineage>
        <taxon>Eukaryota</taxon>
        <taxon>Fungi</taxon>
        <taxon>Dikarya</taxon>
        <taxon>Basidiomycota</taxon>
        <taxon>Agaricomycotina</taxon>
        <taxon>Agaricomycetes</taxon>
        <taxon>Agaricomycetidae</taxon>
        <taxon>Agaricales</taxon>
        <taxon>Pluteineae</taxon>
        <taxon>Pluteaceae</taxon>
        <taxon>Pluteus</taxon>
    </lineage>
</organism>
<reference evidence="1 2" key="1">
    <citation type="journal article" date="2019" name="Nat. Ecol. Evol.">
        <title>Megaphylogeny resolves global patterns of mushroom evolution.</title>
        <authorList>
            <person name="Varga T."/>
            <person name="Krizsan K."/>
            <person name="Foldi C."/>
            <person name="Dima B."/>
            <person name="Sanchez-Garcia M."/>
            <person name="Sanchez-Ramirez S."/>
            <person name="Szollosi G.J."/>
            <person name="Szarkandi J.G."/>
            <person name="Papp V."/>
            <person name="Albert L."/>
            <person name="Andreopoulos W."/>
            <person name="Angelini C."/>
            <person name="Antonin V."/>
            <person name="Barry K.W."/>
            <person name="Bougher N.L."/>
            <person name="Buchanan P."/>
            <person name="Buyck B."/>
            <person name="Bense V."/>
            <person name="Catcheside P."/>
            <person name="Chovatia M."/>
            <person name="Cooper J."/>
            <person name="Damon W."/>
            <person name="Desjardin D."/>
            <person name="Finy P."/>
            <person name="Geml J."/>
            <person name="Haridas S."/>
            <person name="Hughes K."/>
            <person name="Justo A."/>
            <person name="Karasinski D."/>
            <person name="Kautmanova I."/>
            <person name="Kiss B."/>
            <person name="Kocsube S."/>
            <person name="Kotiranta H."/>
            <person name="LaButti K.M."/>
            <person name="Lechner B.E."/>
            <person name="Liimatainen K."/>
            <person name="Lipzen A."/>
            <person name="Lukacs Z."/>
            <person name="Mihaltcheva S."/>
            <person name="Morgado L.N."/>
            <person name="Niskanen T."/>
            <person name="Noordeloos M.E."/>
            <person name="Ohm R.A."/>
            <person name="Ortiz-Santana B."/>
            <person name="Ovrebo C."/>
            <person name="Racz N."/>
            <person name="Riley R."/>
            <person name="Savchenko A."/>
            <person name="Shiryaev A."/>
            <person name="Soop K."/>
            <person name="Spirin V."/>
            <person name="Szebenyi C."/>
            <person name="Tomsovsky M."/>
            <person name="Tulloss R.E."/>
            <person name="Uehling J."/>
            <person name="Grigoriev I.V."/>
            <person name="Vagvolgyi C."/>
            <person name="Papp T."/>
            <person name="Martin F.M."/>
            <person name="Miettinen O."/>
            <person name="Hibbett D.S."/>
            <person name="Nagy L.G."/>
        </authorList>
    </citation>
    <scope>NUCLEOTIDE SEQUENCE [LARGE SCALE GENOMIC DNA]</scope>
    <source>
        <strain evidence="1 2">NL-1719</strain>
    </source>
</reference>
<proteinExistence type="predicted"/>
<keyword evidence="2" id="KW-1185">Reference proteome</keyword>
<accession>A0ACD3A273</accession>
<dbReference type="EMBL" id="ML208890">
    <property type="protein sequence ID" value="TFK59807.1"/>
    <property type="molecule type" value="Genomic_DNA"/>
</dbReference>